<dbReference type="Proteomes" id="UP001161017">
    <property type="component" value="Unassembled WGS sequence"/>
</dbReference>
<evidence type="ECO:0000256" key="7">
    <source>
        <dbReference type="ARBA" id="ARBA00025795"/>
    </source>
</evidence>
<evidence type="ECO:0000313" key="10">
    <source>
        <dbReference type="EMBL" id="MDI1487483.1"/>
    </source>
</evidence>
<keyword evidence="5" id="KW-0560">Oxidoreductase</keyword>
<keyword evidence="4" id="KW-0479">Metal-binding</keyword>
<protein>
    <recommendedName>
        <fullName evidence="9">Heme haloperoxidase family profile domain-containing protein</fullName>
    </recommendedName>
</protein>
<dbReference type="AlphaFoldDB" id="A0AA43QJ59"/>
<evidence type="ECO:0000256" key="1">
    <source>
        <dbReference type="ARBA" id="ARBA00001970"/>
    </source>
</evidence>
<feature type="chain" id="PRO_5041464377" description="Heme haloperoxidase family profile domain-containing protein" evidence="8">
    <location>
        <begin position="18"/>
        <end position="401"/>
    </location>
</feature>
<proteinExistence type="inferred from homology"/>
<comment type="similarity">
    <text evidence="7">Belongs to the chloroperoxidase family.</text>
</comment>
<dbReference type="InterPro" id="IPR036851">
    <property type="entry name" value="Chloroperoxidase-like_sf"/>
</dbReference>
<name>A0AA43QJ59_9LECA</name>
<dbReference type="GO" id="GO:0004601">
    <property type="term" value="F:peroxidase activity"/>
    <property type="evidence" value="ECO:0007669"/>
    <property type="project" value="UniProtKB-KW"/>
</dbReference>
<evidence type="ECO:0000256" key="6">
    <source>
        <dbReference type="ARBA" id="ARBA00023004"/>
    </source>
</evidence>
<dbReference type="PANTHER" id="PTHR33577:SF15">
    <property type="entry name" value="HEME HALOPEROXIDASE FAMILY PROFILE DOMAIN-CONTAINING PROTEIN"/>
    <property type="match status" value="1"/>
</dbReference>
<keyword evidence="6" id="KW-0408">Iron</keyword>
<keyword evidence="11" id="KW-1185">Reference proteome</keyword>
<organism evidence="10 11">
    <name type="scientific">Ramalina farinacea</name>
    <dbReference type="NCBI Taxonomy" id="258253"/>
    <lineage>
        <taxon>Eukaryota</taxon>
        <taxon>Fungi</taxon>
        <taxon>Dikarya</taxon>
        <taxon>Ascomycota</taxon>
        <taxon>Pezizomycotina</taxon>
        <taxon>Lecanoromycetes</taxon>
        <taxon>OSLEUM clade</taxon>
        <taxon>Lecanoromycetidae</taxon>
        <taxon>Lecanorales</taxon>
        <taxon>Lecanorineae</taxon>
        <taxon>Ramalinaceae</taxon>
        <taxon>Ramalina</taxon>
    </lineage>
</organism>
<dbReference type="EMBL" id="JAPUFD010000005">
    <property type="protein sequence ID" value="MDI1487483.1"/>
    <property type="molecule type" value="Genomic_DNA"/>
</dbReference>
<comment type="cofactor">
    <cofactor evidence="1">
        <name>heme b</name>
        <dbReference type="ChEBI" id="CHEBI:60344"/>
    </cofactor>
</comment>
<dbReference type="PROSITE" id="PS51405">
    <property type="entry name" value="HEME_HALOPEROXIDASE"/>
    <property type="match status" value="1"/>
</dbReference>
<feature type="signal peptide" evidence="8">
    <location>
        <begin position="1"/>
        <end position="17"/>
    </location>
</feature>
<comment type="caution">
    <text evidence="10">The sequence shown here is derived from an EMBL/GenBank/DDBJ whole genome shotgun (WGS) entry which is preliminary data.</text>
</comment>
<evidence type="ECO:0000259" key="9">
    <source>
        <dbReference type="PROSITE" id="PS51405"/>
    </source>
</evidence>
<keyword evidence="2" id="KW-0575">Peroxidase</keyword>
<dbReference type="Gene3D" id="1.10.489.10">
    <property type="entry name" value="Chloroperoxidase-like"/>
    <property type="match status" value="1"/>
</dbReference>
<dbReference type="SUPFAM" id="SSF47571">
    <property type="entry name" value="Cloroperoxidase"/>
    <property type="match status" value="1"/>
</dbReference>
<feature type="domain" description="Heme haloperoxidase family profile" evidence="9">
    <location>
        <begin position="88"/>
        <end position="311"/>
    </location>
</feature>
<evidence type="ECO:0000256" key="2">
    <source>
        <dbReference type="ARBA" id="ARBA00022559"/>
    </source>
</evidence>
<keyword evidence="8" id="KW-0732">Signal</keyword>
<evidence type="ECO:0000256" key="8">
    <source>
        <dbReference type="SAM" id="SignalP"/>
    </source>
</evidence>
<evidence type="ECO:0000256" key="4">
    <source>
        <dbReference type="ARBA" id="ARBA00022723"/>
    </source>
</evidence>
<evidence type="ECO:0000313" key="11">
    <source>
        <dbReference type="Proteomes" id="UP001161017"/>
    </source>
</evidence>
<dbReference type="Pfam" id="PF01328">
    <property type="entry name" value="Peroxidase_2"/>
    <property type="match status" value="1"/>
</dbReference>
<dbReference type="InterPro" id="IPR000028">
    <property type="entry name" value="Chloroperoxidase"/>
</dbReference>
<sequence>MHFSIFAVGLAAPAALAYPFVAEAPGVDASMLRNAGRASHEKRQGSCPFNSNHPGAAPYSSDYPYTGAQNGLPGTGIGGIKVPADGDTAHAFEAPGPNDIRGPCPGLNTAANHHFLSHDGITTFTELVDAQQNLYNVGYDLAVTLAVLGVGLDGDVLTGKLSLGCDATSRTSATGDLLGDELGLDGHNKFEGDTSLTRNDYYLANGDDYSLNSSLFAQMQDTCQGNFNRDNLAQYRYNRYQQSLAENGNFYFGPKAVILIGAASFLYELFPSLGPDGTPDLPTMSSFFEREQIPDDWYNRKTSYSGEDAVAEILALYLEHPVLFGGNVGPGDFDALSFGPITDGKLSSNSKDVLCLLYQLAVDNVPSSLSTVLELPLQVVQFATGKLNPIFEGYGCPVKTT</sequence>
<evidence type="ECO:0000256" key="3">
    <source>
        <dbReference type="ARBA" id="ARBA00022617"/>
    </source>
</evidence>
<dbReference type="PANTHER" id="PTHR33577">
    <property type="entry name" value="STERIGMATOCYSTIN BIOSYNTHESIS PEROXIDASE STCC-RELATED"/>
    <property type="match status" value="1"/>
</dbReference>
<gene>
    <name evidence="10" type="ORF">OHK93_006753</name>
</gene>
<evidence type="ECO:0000256" key="5">
    <source>
        <dbReference type="ARBA" id="ARBA00023002"/>
    </source>
</evidence>
<reference evidence="10" key="1">
    <citation type="journal article" date="2023" name="Genome Biol. Evol.">
        <title>First Whole Genome Sequence and Flow Cytometry Genome Size Data for the Lichen-Forming Fungus Ramalina farinacea (Ascomycota).</title>
        <authorList>
            <person name="Llewellyn T."/>
            <person name="Mian S."/>
            <person name="Hill R."/>
            <person name="Leitch I.J."/>
            <person name="Gaya E."/>
        </authorList>
    </citation>
    <scope>NUCLEOTIDE SEQUENCE</scope>
    <source>
        <strain evidence="10">LIQ254RAFAR</strain>
    </source>
</reference>
<dbReference type="GO" id="GO:0046872">
    <property type="term" value="F:metal ion binding"/>
    <property type="evidence" value="ECO:0007669"/>
    <property type="project" value="UniProtKB-KW"/>
</dbReference>
<accession>A0AA43QJ59</accession>
<keyword evidence="3" id="KW-0349">Heme</keyword>